<reference evidence="2 3" key="1">
    <citation type="submission" date="2016-03" db="EMBL/GenBank/DDBJ databases">
        <title>Complete genome sequence of a novel chlorpyrifos degrading bacterium, Cupriavidus nantongensis sp. X1.</title>
        <authorList>
            <person name="Fang L."/>
        </authorList>
    </citation>
    <scope>NUCLEOTIDE SEQUENCE [LARGE SCALE GENOMIC DNA]</scope>
    <source>
        <strain evidence="2 3">X1</strain>
    </source>
</reference>
<dbReference type="InterPro" id="IPR010982">
    <property type="entry name" value="Lambda_DNA-bd_dom_sf"/>
</dbReference>
<organism evidence="2 3">
    <name type="scientific">Cupriavidus nantongensis</name>
    <dbReference type="NCBI Taxonomy" id="1796606"/>
    <lineage>
        <taxon>Bacteria</taxon>
        <taxon>Pseudomonadati</taxon>
        <taxon>Pseudomonadota</taxon>
        <taxon>Betaproteobacteria</taxon>
        <taxon>Burkholderiales</taxon>
        <taxon>Burkholderiaceae</taxon>
        <taxon>Cupriavidus</taxon>
    </lineage>
</organism>
<dbReference type="SUPFAM" id="SSF47413">
    <property type="entry name" value="lambda repressor-like DNA-binding domains"/>
    <property type="match status" value="1"/>
</dbReference>
<dbReference type="STRING" id="1796606.A2G96_05820"/>
<sequence length="112" mass="12013">METIGGRLKEERVRLGMSQEQLGEVGGVKRLAQMRYESDERSPDAVYLAAIGGIGVDVLYVLTGNRTPAATITAEERALLDNYKHAGAEGQAAARKVLDALAQPKEMGKKVG</sequence>
<dbReference type="KEGG" id="cnan:A2G96_05820"/>
<evidence type="ECO:0000313" key="2">
    <source>
        <dbReference type="EMBL" id="AMR77286.1"/>
    </source>
</evidence>
<dbReference type="OrthoDB" id="7011085at2"/>
<accession>A0A142JGS4</accession>
<dbReference type="InterPro" id="IPR001387">
    <property type="entry name" value="Cro/C1-type_HTH"/>
</dbReference>
<keyword evidence="3" id="KW-1185">Reference proteome</keyword>
<dbReference type="EMBL" id="CP014844">
    <property type="protein sequence ID" value="AMR77286.1"/>
    <property type="molecule type" value="Genomic_DNA"/>
</dbReference>
<name>A0A142JGS4_9BURK</name>
<dbReference type="CDD" id="cd00093">
    <property type="entry name" value="HTH_XRE"/>
    <property type="match status" value="1"/>
</dbReference>
<dbReference type="SMART" id="SM00530">
    <property type="entry name" value="HTH_XRE"/>
    <property type="match status" value="1"/>
</dbReference>
<dbReference type="Gene3D" id="1.10.260.40">
    <property type="entry name" value="lambda repressor-like DNA-binding domains"/>
    <property type="match status" value="1"/>
</dbReference>
<protein>
    <recommendedName>
        <fullName evidence="1">HTH cro/C1-type domain-containing protein</fullName>
    </recommendedName>
</protein>
<dbReference type="Proteomes" id="UP000075238">
    <property type="component" value="Chromosome 1"/>
</dbReference>
<evidence type="ECO:0000313" key="3">
    <source>
        <dbReference type="Proteomes" id="UP000075238"/>
    </source>
</evidence>
<dbReference type="GO" id="GO:0003677">
    <property type="term" value="F:DNA binding"/>
    <property type="evidence" value="ECO:0007669"/>
    <property type="project" value="InterPro"/>
</dbReference>
<dbReference type="PROSITE" id="PS50943">
    <property type="entry name" value="HTH_CROC1"/>
    <property type="match status" value="1"/>
</dbReference>
<dbReference type="AlphaFoldDB" id="A0A142JGS4"/>
<gene>
    <name evidence="2" type="ORF">A2G96_05820</name>
</gene>
<feature type="domain" description="HTH cro/C1-type" evidence="1">
    <location>
        <begin position="8"/>
        <end position="51"/>
    </location>
</feature>
<evidence type="ECO:0000259" key="1">
    <source>
        <dbReference type="PROSITE" id="PS50943"/>
    </source>
</evidence>
<proteinExistence type="predicted"/>